<sequence length="45" mass="4592">MPGVTIGNNVVVAAGAVVTKNVPDNYVVAGVPAKLLKTIEDDVEN</sequence>
<proteinExistence type="inferred from homology"/>
<dbReference type="PANTHER" id="PTHR23416:SF23">
    <property type="entry name" value="ACETYLTRANSFERASE C18B11.09C-RELATED"/>
    <property type="match status" value="1"/>
</dbReference>
<organism evidence="3 4">
    <name type="scientific">Streptococcus infantarius subsp. infantarius ATCC BAA-102</name>
    <dbReference type="NCBI Taxonomy" id="471872"/>
    <lineage>
        <taxon>Bacteria</taxon>
        <taxon>Bacillati</taxon>
        <taxon>Bacillota</taxon>
        <taxon>Bacilli</taxon>
        <taxon>Lactobacillales</taxon>
        <taxon>Streptococcaceae</taxon>
        <taxon>Streptococcus</taxon>
    </lineage>
</organism>
<accession>A0ABP2DK48</accession>
<reference evidence="3" key="2">
    <citation type="submission" date="2013-09" db="EMBL/GenBank/DDBJ databases">
        <title>Draft genome sequence of Streptococcus infantarius subsp. infantarius ATCC BAA-102.</title>
        <authorList>
            <person name="Sudarsanam P."/>
            <person name="Ley R."/>
            <person name="Guruge J."/>
            <person name="Turnbaugh P.J."/>
            <person name="Mahowald M."/>
            <person name="Liep D."/>
            <person name="Gordon J."/>
        </authorList>
    </citation>
    <scope>NUCLEOTIDE SEQUENCE</scope>
    <source>
        <strain evidence="3">ATCC BAA-102</strain>
    </source>
</reference>
<reference evidence="3" key="1">
    <citation type="submission" date="2008-03" db="EMBL/GenBank/DDBJ databases">
        <authorList>
            <person name="Fulton L."/>
            <person name="Clifton S."/>
            <person name="Fulton B."/>
            <person name="Xu J."/>
            <person name="Minx P."/>
            <person name="Pepin K.H."/>
            <person name="Johnson M."/>
            <person name="Thiruvilangam P."/>
            <person name="Bhonagiri V."/>
            <person name="Nash W.E."/>
            <person name="Mardis E.R."/>
            <person name="Wilson R.K."/>
        </authorList>
    </citation>
    <scope>NUCLEOTIDE SEQUENCE [LARGE SCALE GENOMIC DNA]</scope>
    <source>
        <strain evidence="3">ATCC BAA-102</strain>
    </source>
</reference>
<dbReference type="Proteomes" id="UP000005602">
    <property type="component" value="Unassembled WGS sequence"/>
</dbReference>
<name>A0ABP2DK48_9STRE</name>
<comment type="similarity">
    <text evidence="1">Belongs to the transferase hexapeptide repeat family.</text>
</comment>
<dbReference type="SUPFAM" id="SSF51161">
    <property type="entry name" value="Trimeric LpxA-like enzymes"/>
    <property type="match status" value="1"/>
</dbReference>
<dbReference type="InterPro" id="IPR011004">
    <property type="entry name" value="Trimer_LpxA-like_sf"/>
</dbReference>
<dbReference type="InterPro" id="IPR051159">
    <property type="entry name" value="Hexapeptide_acetyltransf"/>
</dbReference>
<keyword evidence="2" id="KW-0808">Transferase</keyword>
<dbReference type="Gene3D" id="2.160.10.10">
    <property type="entry name" value="Hexapeptide repeat proteins"/>
    <property type="match status" value="1"/>
</dbReference>
<evidence type="ECO:0008006" key="5">
    <source>
        <dbReference type="Google" id="ProtNLM"/>
    </source>
</evidence>
<evidence type="ECO:0000256" key="1">
    <source>
        <dbReference type="ARBA" id="ARBA00007274"/>
    </source>
</evidence>
<dbReference type="EMBL" id="ABJK02000020">
    <property type="protein sequence ID" value="EDT47592.1"/>
    <property type="molecule type" value="Genomic_DNA"/>
</dbReference>
<comment type="caution">
    <text evidence="3">The sequence shown here is derived from an EMBL/GenBank/DDBJ whole genome shotgun (WGS) entry which is preliminary data.</text>
</comment>
<evidence type="ECO:0000256" key="2">
    <source>
        <dbReference type="ARBA" id="ARBA00022679"/>
    </source>
</evidence>
<keyword evidence="4" id="KW-1185">Reference proteome</keyword>
<evidence type="ECO:0000313" key="3">
    <source>
        <dbReference type="EMBL" id="EDT47592.1"/>
    </source>
</evidence>
<protein>
    <recommendedName>
        <fullName evidence="5">Acetyltransferase</fullName>
    </recommendedName>
</protein>
<dbReference type="PANTHER" id="PTHR23416">
    <property type="entry name" value="SIALIC ACID SYNTHASE-RELATED"/>
    <property type="match status" value="1"/>
</dbReference>
<evidence type="ECO:0000313" key="4">
    <source>
        <dbReference type="Proteomes" id="UP000005602"/>
    </source>
</evidence>
<gene>
    <name evidence="3" type="ORF">STRINF_01389</name>
</gene>